<name>A0A1M7Z2N7_9VIBR</name>
<accession>A0A1M7Z2N7</accession>
<reference evidence="2" key="1">
    <citation type="submission" date="2016-12" db="EMBL/GenBank/DDBJ databases">
        <authorList>
            <person name="Rodrigo-Torres L."/>
            <person name="Arahal R.D."/>
            <person name="Lucena T."/>
        </authorList>
    </citation>
    <scope>NUCLEOTIDE SEQUENCE [LARGE SCALE GENOMIC DNA]</scope>
</reference>
<dbReference type="SUPFAM" id="SSF103515">
    <property type="entry name" value="Autotransporter"/>
    <property type="match status" value="1"/>
</dbReference>
<evidence type="ECO:0008006" key="3">
    <source>
        <dbReference type="Google" id="ProtNLM"/>
    </source>
</evidence>
<keyword evidence="2" id="KW-1185">Reference proteome</keyword>
<dbReference type="InterPro" id="IPR036709">
    <property type="entry name" value="Autotransporte_beta_dom_sf"/>
</dbReference>
<dbReference type="EMBL" id="FRFG01000101">
    <property type="protein sequence ID" value="SHO59163.1"/>
    <property type="molecule type" value="Genomic_DNA"/>
</dbReference>
<sequence length="172" mass="19490">MRWTLFILVFVPGAELLAKTYIETDPFSFALNGHSVHMGVEDHGFRFQVGTFAAGYPDLYKDNDSFNVEQKGYGVKLDYYGAHPEGAFIGLEYGRTSIRYSLKSGSQTTKKDAGLFGFRIGYKWMLGKRFYVTPWVGIDRNLSDATDVNINGQVYKASQWMLFPTIHIGMEL</sequence>
<proteinExistence type="predicted"/>
<gene>
    <name evidence="1" type="ORF">VQ7734_04943</name>
</gene>
<evidence type="ECO:0000313" key="1">
    <source>
        <dbReference type="EMBL" id="SHO59163.1"/>
    </source>
</evidence>
<dbReference type="AlphaFoldDB" id="A0A1M7Z2N7"/>
<protein>
    <recommendedName>
        <fullName evidence="3">Outer membrane protein beta-barrel domain-containing protein</fullName>
    </recommendedName>
</protein>
<organism evidence="1 2">
    <name type="scientific">Vibrio quintilis</name>
    <dbReference type="NCBI Taxonomy" id="1117707"/>
    <lineage>
        <taxon>Bacteria</taxon>
        <taxon>Pseudomonadati</taxon>
        <taxon>Pseudomonadota</taxon>
        <taxon>Gammaproteobacteria</taxon>
        <taxon>Vibrionales</taxon>
        <taxon>Vibrionaceae</taxon>
        <taxon>Vibrio</taxon>
    </lineage>
</organism>
<evidence type="ECO:0000313" key="2">
    <source>
        <dbReference type="Proteomes" id="UP000184600"/>
    </source>
</evidence>
<dbReference type="Proteomes" id="UP000184600">
    <property type="component" value="Unassembled WGS sequence"/>
</dbReference>
<dbReference type="STRING" id="1117707.VQ7734_04943"/>